<dbReference type="OrthoDB" id="5293066at2"/>
<keyword evidence="8" id="KW-1185">Reference proteome</keyword>
<dbReference type="InterPro" id="IPR000847">
    <property type="entry name" value="LysR_HTH_N"/>
</dbReference>
<dbReference type="Pfam" id="PF03466">
    <property type="entry name" value="LysR_substrate"/>
    <property type="match status" value="1"/>
</dbReference>
<dbReference type="CDD" id="cd05466">
    <property type="entry name" value="PBP2_LTTR_substrate"/>
    <property type="match status" value="1"/>
</dbReference>
<dbReference type="GO" id="GO:0003700">
    <property type="term" value="F:DNA-binding transcription factor activity"/>
    <property type="evidence" value="ECO:0007669"/>
    <property type="project" value="InterPro"/>
</dbReference>
<dbReference type="EMBL" id="QYUO01000002">
    <property type="protein sequence ID" value="RJF95886.1"/>
    <property type="molecule type" value="Genomic_DNA"/>
</dbReference>
<organism evidence="7 8">
    <name type="scientific">Noviherbaspirillum saxi</name>
    <dbReference type="NCBI Taxonomy" id="2320863"/>
    <lineage>
        <taxon>Bacteria</taxon>
        <taxon>Pseudomonadati</taxon>
        <taxon>Pseudomonadota</taxon>
        <taxon>Betaproteobacteria</taxon>
        <taxon>Burkholderiales</taxon>
        <taxon>Oxalobacteraceae</taxon>
        <taxon>Noviherbaspirillum</taxon>
    </lineage>
</organism>
<dbReference type="RefSeq" id="WP_119771033.1">
    <property type="nucleotide sequence ID" value="NZ_QYUO01000002.1"/>
</dbReference>
<evidence type="ECO:0000313" key="7">
    <source>
        <dbReference type="EMBL" id="RJF95886.1"/>
    </source>
</evidence>
<dbReference type="AlphaFoldDB" id="A0A3A3G398"/>
<keyword evidence="3" id="KW-0238">DNA-binding</keyword>
<sequence>MTKFSASQSSKLKRTQKLPVSRRCRPHDNHNIYVSLRHWRILHAVIDCGGFAEAGAYLHLSQSAVSHTVAKLQDQVGIRLLKIEGRKAYLTEAGKKLLDRSRHVLKEAIELQILAKELGKETQPEIVLAIDHHFPSEYLIRALHTFAQSSKGAQVNVIELPGHRDLDRLTKVSADLAISSCVPAGFVKEPLLEIEYIAVAHPDHPLLKSKRLISPADLAGHLQVGHSPQAVQRNHDATSSGVRSWNIDDVNLILEAVCDGIGYAWVPTYRARKMLGQGLLAALPIAGESSYRKILYLVHCRPASADSDARKLASVIRSSFSSISSTDRRNPALYALLKNNPDRHHVAVGEESTLMDRPVSCPVVQSIDPELISEDKIATAFELPLKFRMPQVT</sequence>
<evidence type="ECO:0000313" key="8">
    <source>
        <dbReference type="Proteomes" id="UP000265955"/>
    </source>
</evidence>
<evidence type="ECO:0000256" key="2">
    <source>
        <dbReference type="ARBA" id="ARBA00023015"/>
    </source>
</evidence>
<proteinExistence type="inferred from homology"/>
<feature type="compositionally biased region" description="Basic residues" evidence="5">
    <location>
        <begin position="11"/>
        <end position="21"/>
    </location>
</feature>
<feature type="region of interest" description="Disordered" evidence="5">
    <location>
        <begin position="1"/>
        <end position="21"/>
    </location>
</feature>
<dbReference type="Gene3D" id="1.10.10.10">
    <property type="entry name" value="Winged helix-like DNA-binding domain superfamily/Winged helix DNA-binding domain"/>
    <property type="match status" value="1"/>
</dbReference>
<dbReference type="PROSITE" id="PS50931">
    <property type="entry name" value="HTH_LYSR"/>
    <property type="match status" value="1"/>
</dbReference>
<dbReference type="InterPro" id="IPR036390">
    <property type="entry name" value="WH_DNA-bd_sf"/>
</dbReference>
<dbReference type="GO" id="GO:0000976">
    <property type="term" value="F:transcription cis-regulatory region binding"/>
    <property type="evidence" value="ECO:0007669"/>
    <property type="project" value="TreeGrafter"/>
</dbReference>
<dbReference type="Proteomes" id="UP000265955">
    <property type="component" value="Unassembled WGS sequence"/>
</dbReference>
<dbReference type="SUPFAM" id="SSF46785">
    <property type="entry name" value="Winged helix' DNA-binding domain"/>
    <property type="match status" value="1"/>
</dbReference>
<dbReference type="PANTHER" id="PTHR30126:SF88">
    <property type="entry name" value="TRANSCRIPTIONAL REGULATOR-RELATED"/>
    <property type="match status" value="1"/>
</dbReference>
<dbReference type="SUPFAM" id="SSF53850">
    <property type="entry name" value="Periplasmic binding protein-like II"/>
    <property type="match status" value="1"/>
</dbReference>
<dbReference type="InterPro" id="IPR005119">
    <property type="entry name" value="LysR_subst-bd"/>
</dbReference>
<keyword evidence="4" id="KW-0804">Transcription</keyword>
<evidence type="ECO:0000259" key="6">
    <source>
        <dbReference type="PROSITE" id="PS50931"/>
    </source>
</evidence>
<comment type="similarity">
    <text evidence="1">Belongs to the LysR transcriptional regulatory family.</text>
</comment>
<feature type="domain" description="HTH lysR-type" evidence="6">
    <location>
        <begin position="34"/>
        <end position="91"/>
    </location>
</feature>
<dbReference type="PANTHER" id="PTHR30126">
    <property type="entry name" value="HTH-TYPE TRANSCRIPTIONAL REGULATOR"/>
    <property type="match status" value="1"/>
</dbReference>
<gene>
    <name evidence="7" type="ORF">D3871_21230</name>
</gene>
<keyword evidence="2" id="KW-0805">Transcription regulation</keyword>
<evidence type="ECO:0000256" key="1">
    <source>
        <dbReference type="ARBA" id="ARBA00009437"/>
    </source>
</evidence>
<dbReference type="InterPro" id="IPR036388">
    <property type="entry name" value="WH-like_DNA-bd_sf"/>
</dbReference>
<dbReference type="Pfam" id="PF00126">
    <property type="entry name" value="HTH_1"/>
    <property type="match status" value="1"/>
</dbReference>
<feature type="compositionally biased region" description="Polar residues" evidence="5">
    <location>
        <begin position="1"/>
        <end position="10"/>
    </location>
</feature>
<evidence type="ECO:0000256" key="3">
    <source>
        <dbReference type="ARBA" id="ARBA00023125"/>
    </source>
</evidence>
<dbReference type="Gene3D" id="3.40.190.290">
    <property type="match status" value="1"/>
</dbReference>
<evidence type="ECO:0000256" key="5">
    <source>
        <dbReference type="SAM" id="MobiDB-lite"/>
    </source>
</evidence>
<evidence type="ECO:0000256" key="4">
    <source>
        <dbReference type="ARBA" id="ARBA00023163"/>
    </source>
</evidence>
<protein>
    <submittedName>
        <fullName evidence="7">LysR family transcriptional regulator</fullName>
    </submittedName>
</protein>
<comment type="caution">
    <text evidence="7">The sequence shown here is derived from an EMBL/GenBank/DDBJ whole genome shotgun (WGS) entry which is preliminary data.</text>
</comment>
<reference evidence="8" key="1">
    <citation type="submission" date="2018-09" db="EMBL/GenBank/DDBJ databases">
        <authorList>
            <person name="Zhu H."/>
        </authorList>
    </citation>
    <scope>NUCLEOTIDE SEQUENCE [LARGE SCALE GENOMIC DNA]</scope>
    <source>
        <strain evidence="8">K1R23-30</strain>
    </source>
</reference>
<accession>A0A3A3G398</accession>
<name>A0A3A3G398_9BURK</name>